<keyword evidence="4" id="KW-0472">Membrane</keyword>
<dbReference type="Proteomes" id="UP001623348">
    <property type="component" value="Unassembled WGS sequence"/>
</dbReference>
<dbReference type="InterPro" id="IPR001660">
    <property type="entry name" value="SAM"/>
</dbReference>
<dbReference type="AlphaFoldDB" id="A0ABC9VY55"/>
<dbReference type="InterPro" id="IPR013761">
    <property type="entry name" value="SAM/pointed_sf"/>
</dbReference>
<keyword evidence="5 7" id="KW-0675">Receptor</keyword>
<evidence type="ECO:0000256" key="2">
    <source>
        <dbReference type="ARBA" id="ARBA00022741"/>
    </source>
</evidence>
<evidence type="ECO:0000256" key="5">
    <source>
        <dbReference type="ARBA" id="ARBA00023170"/>
    </source>
</evidence>
<comment type="caution">
    <text evidence="7">The sequence shown here is derived from an EMBL/GenBank/DDBJ whole genome shotgun (WGS) entry which is preliminary data.</text>
</comment>
<name>A0ABC9VY55_GRUJA</name>
<dbReference type="FunFam" id="1.10.150.50:FF:000046">
    <property type="entry name" value="ephrin type-A receptor 3"/>
    <property type="match status" value="1"/>
</dbReference>
<evidence type="ECO:0000313" key="8">
    <source>
        <dbReference type="Proteomes" id="UP001623348"/>
    </source>
</evidence>
<keyword evidence="3" id="KW-0067">ATP-binding</keyword>
<feature type="domain" description="SAM" evidence="6">
    <location>
        <begin position="16"/>
        <end position="80"/>
    </location>
</feature>
<dbReference type="EMBL" id="BAAFJT010000001">
    <property type="protein sequence ID" value="GAB0177801.1"/>
    <property type="molecule type" value="Genomic_DNA"/>
</dbReference>
<evidence type="ECO:0000256" key="4">
    <source>
        <dbReference type="ARBA" id="ARBA00023136"/>
    </source>
</evidence>
<accession>A0ABC9VY55</accession>
<evidence type="ECO:0000259" key="6">
    <source>
        <dbReference type="PROSITE" id="PS50105"/>
    </source>
</evidence>
<gene>
    <name evidence="7" type="ORF">GRJ2_000245400</name>
</gene>
<keyword evidence="8" id="KW-1185">Reference proteome</keyword>
<sequence>MRPSNLLLDQSNIDISAFRTTGDWLNGFRTGQCKDIFTGVEYSSCDTIAKISTDDVKKVGVTVVGPQKKIVSSIKALETHTKNSPVPV</sequence>
<organism evidence="7 8">
    <name type="scientific">Grus japonensis</name>
    <name type="common">Japanese crane</name>
    <name type="synonym">Red-crowned crane</name>
    <dbReference type="NCBI Taxonomy" id="30415"/>
    <lineage>
        <taxon>Eukaryota</taxon>
        <taxon>Metazoa</taxon>
        <taxon>Chordata</taxon>
        <taxon>Craniata</taxon>
        <taxon>Vertebrata</taxon>
        <taxon>Euteleostomi</taxon>
        <taxon>Archelosauria</taxon>
        <taxon>Archosauria</taxon>
        <taxon>Dinosauria</taxon>
        <taxon>Saurischia</taxon>
        <taxon>Theropoda</taxon>
        <taxon>Coelurosauria</taxon>
        <taxon>Aves</taxon>
        <taxon>Neognathae</taxon>
        <taxon>Neoaves</taxon>
        <taxon>Gruiformes</taxon>
        <taxon>Gruidae</taxon>
        <taxon>Grus</taxon>
    </lineage>
</organism>
<protein>
    <submittedName>
        <fullName evidence="7">Ephrin type-A receptor 3</fullName>
    </submittedName>
</protein>
<dbReference type="GO" id="GO:0005524">
    <property type="term" value="F:ATP binding"/>
    <property type="evidence" value="ECO:0007669"/>
    <property type="project" value="UniProtKB-KW"/>
</dbReference>
<dbReference type="PROSITE" id="PS50105">
    <property type="entry name" value="SAM_DOMAIN"/>
    <property type="match status" value="1"/>
</dbReference>
<dbReference type="SUPFAM" id="SSF47769">
    <property type="entry name" value="SAM/Pointed domain"/>
    <property type="match status" value="1"/>
</dbReference>
<comment type="subcellular location">
    <subcellularLocation>
        <location evidence="1">Membrane</location>
        <topology evidence="1">Single-pass membrane protein</topology>
    </subcellularLocation>
</comment>
<evidence type="ECO:0000256" key="3">
    <source>
        <dbReference type="ARBA" id="ARBA00022840"/>
    </source>
</evidence>
<dbReference type="PANTHER" id="PTHR46877:SF12">
    <property type="entry name" value="EPHRIN TYPE-A RECEPTOR 3"/>
    <property type="match status" value="1"/>
</dbReference>
<dbReference type="Pfam" id="PF00536">
    <property type="entry name" value="SAM_1"/>
    <property type="match status" value="1"/>
</dbReference>
<reference evidence="7 8" key="1">
    <citation type="submission" date="2024-06" db="EMBL/GenBank/DDBJ databases">
        <title>The draft genome of Grus japonensis, version 3.</title>
        <authorList>
            <person name="Nabeshima K."/>
            <person name="Suzuki S."/>
            <person name="Onuma M."/>
        </authorList>
    </citation>
    <scope>NUCLEOTIDE SEQUENCE [LARGE SCALE GENOMIC DNA]</scope>
    <source>
        <strain evidence="7 8">451A</strain>
    </source>
</reference>
<dbReference type="PANTHER" id="PTHR46877">
    <property type="entry name" value="EPH RECEPTOR A5"/>
    <property type="match status" value="1"/>
</dbReference>
<evidence type="ECO:0000256" key="1">
    <source>
        <dbReference type="ARBA" id="ARBA00004167"/>
    </source>
</evidence>
<evidence type="ECO:0000313" key="7">
    <source>
        <dbReference type="EMBL" id="GAB0177801.1"/>
    </source>
</evidence>
<keyword evidence="2" id="KW-0547">Nucleotide-binding</keyword>
<dbReference type="GO" id="GO:0016020">
    <property type="term" value="C:membrane"/>
    <property type="evidence" value="ECO:0007669"/>
    <property type="project" value="UniProtKB-SubCell"/>
</dbReference>
<dbReference type="Gene3D" id="1.10.150.50">
    <property type="entry name" value="Transcription Factor, Ets-1"/>
    <property type="match status" value="1"/>
</dbReference>
<dbReference type="InterPro" id="IPR050449">
    <property type="entry name" value="Ephrin_rcpt_TKs"/>
</dbReference>
<dbReference type="SMART" id="SM00454">
    <property type="entry name" value="SAM"/>
    <property type="match status" value="1"/>
</dbReference>
<proteinExistence type="predicted"/>